<comment type="caution">
    <text evidence="1">The sequence shown here is derived from an EMBL/GenBank/DDBJ whole genome shotgun (WGS) entry which is preliminary data.</text>
</comment>
<accession>A0ABQ3V782</accession>
<protein>
    <submittedName>
        <fullName evidence="1">Uncharacterized protein</fullName>
    </submittedName>
</protein>
<name>A0ABQ3V782_9CHLR</name>
<dbReference type="EMBL" id="BNJG01000007">
    <property type="protein sequence ID" value="GHO60859.1"/>
    <property type="molecule type" value="Genomic_DNA"/>
</dbReference>
<organism evidence="1 2">
    <name type="scientific">Ktedonobacter robiniae</name>
    <dbReference type="NCBI Taxonomy" id="2778365"/>
    <lineage>
        <taxon>Bacteria</taxon>
        <taxon>Bacillati</taxon>
        <taxon>Chloroflexota</taxon>
        <taxon>Ktedonobacteria</taxon>
        <taxon>Ktedonobacterales</taxon>
        <taxon>Ktedonobacteraceae</taxon>
        <taxon>Ktedonobacter</taxon>
    </lineage>
</organism>
<evidence type="ECO:0000313" key="1">
    <source>
        <dbReference type="EMBL" id="GHO60859.1"/>
    </source>
</evidence>
<keyword evidence="2" id="KW-1185">Reference proteome</keyword>
<sequence length="57" mass="6199">MGQVIPSKQQAYPECDVLHVTQSGVEVMWTSPAGGKPPAWDLRCEGQVQQLNLFEGG</sequence>
<proteinExistence type="predicted"/>
<reference evidence="1 2" key="1">
    <citation type="journal article" date="2021" name="Int. J. Syst. Evol. Microbiol.">
        <title>Reticulibacter mediterranei gen. nov., sp. nov., within the new family Reticulibacteraceae fam. nov., and Ktedonospora formicarum gen. nov., sp. nov., Ktedonobacter robiniae sp. nov., Dictyobacter formicarum sp. nov. and Dictyobacter arantiisoli sp. nov., belonging to the class Ktedonobacteria.</title>
        <authorList>
            <person name="Yabe S."/>
            <person name="Zheng Y."/>
            <person name="Wang C.M."/>
            <person name="Sakai Y."/>
            <person name="Abe K."/>
            <person name="Yokota A."/>
            <person name="Donadio S."/>
            <person name="Cavaletti L."/>
            <person name="Monciardini P."/>
        </authorList>
    </citation>
    <scope>NUCLEOTIDE SEQUENCE [LARGE SCALE GENOMIC DNA]</scope>
    <source>
        <strain evidence="1 2">SOSP1-30</strain>
    </source>
</reference>
<dbReference type="Proteomes" id="UP000654345">
    <property type="component" value="Unassembled WGS sequence"/>
</dbReference>
<evidence type="ECO:0000313" key="2">
    <source>
        <dbReference type="Proteomes" id="UP000654345"/>
    </source>
</evidence>
<gene>
    <name evidence="1" type="ORF">KSB_93340</name>
</gene>